<proteinExistence type="predicted"/>
<dbReference type="EMBL" id="CAGS01000262">
    <property type="protein sequence ID" value="CCF84360.1"/>
    <property type="molecule type" value="Genomic_DNA"/>
</dbReference>
<keyword evidence="3" id="KW-1185">Reference proteome</keyword>
<dbReference type="Proteomes" id="UP000004221">
    <property type="component" value="Unassembled WGS sequence"/>
</dbReference>
<keyword evidence="1" id="KW-0472">Membrane</keyword>
<evidence type="ECO:0000313" key="3">
    <source>
        <dbReference type="Proteomes" id="UP000004221"/>
    </source>
</evidence>
<organism evidence="2 3">
    <name type="scientific">Nitrolancea hollandica Lb</name>
    <dbReference type="NCBI Taxonomy" id="1129897"/>
    <lineage>
        <taxon>Bacteria</taxon>
        <taxon>Pseudomonadati</taxon>
        <taxon>Thermomicrobiota</taxon>
        <taxon>Thermomicrobia</taxon>
        <taxon>Sphaerobacterales</taxon>
        <taxon>Sphaerobacterineae</taxon>
        <taxon>Sphaerobacteraceae</taxon>
        <taxon>Nitrolancea</taxon>
    </lineage>
</organism>
<evidence type="ECO:0000313" key="2">
    <source>
        <dbReference type="EMBL" id="CCF84360.1"/>
    </source>
</evidence>
<name>I4EI48_9BACT</name>
<feature type="transmembrane region" description="Helical" evidence="1">
    <location>
        <begin position="35"/>
        <end position="55"/>
    </location>
</feature>
<gene>
    <name evidence="2" type="ORF">NITHO_3340002</name>
</gene>
<sequence>MIAYCHKWVKWIDWSVGSRCGPAHDEWSKVLLRRLYGVGVLMLLLGTIFSGAAAAPNEASGEPISTTASAALPASASGRSIGTSENATPQAVCFYDSNGDSVHRSASGFAASGHGWWEDPFNTCPPGTKAVVTIQLQEQGTDGVWRNAGSPGQATVYAGGGSANRATGRVDCVNDMETLWRSVVDVDLVGIADPPDKYYTPESLVECRR</sequence>
<keyword evidence="1" id="KW-1133">Transmembrane helix</keyword>
<comment type="caution">
    <text evidence="2">The sequence shown here is derived from an EMBL/GenBank/DDBJ whole genome shotgun (WGS) entry which is preliminary data.</text>
</comment>
<protein>
    <submittedName>
        <fullName evidence="2">Uncharacterized protein</fullName>
    </submittedName>
</protein>
<dbReference type="AlphaFoldDB" id="I4EI48"/>
<evidence type="ECO:0000256" key="1">
    <source>
        <dbReference type="SAM" id="Phobius"/>
    </source>
</evidence>
<accession>I4EI48</accession>
<reference evidence="2 3" key="1">
    <citation type="journal article" date="2012" name="ISME J.">
        <title>Nitrification expanded: discovery, physiology and genomics of a nitrite-oxidizing bacterium from the phylum Chloroflexi.</title>
        <authorList>
            <person name="Sorokin D.Y."/>
            <person name="Lucker S."/>
            <person name="Vejmelkova D."/>
            <person name="Kostrikina N.A."/>
            <person name="Kleerebezem R."/>
            <person name="Rijpstra W.I."/>
            <person name="Damste J.S."/>
            <person name="Le Paslier D."/>
            <person name="Muyzer G."/>
            <person name="Wagner M."/>
            <person name="van Loosdrecht M.C."/>
            <person name="Daims H."/>
        </authorList>
    </citation>
    <scope>NUCLEOTIDE SEQUENCE [LARGE SCALE GENOMIC DNA]</scope>
    <source>
        <strain evidence="3">none</strain>
    </source>
</reference>
<keyword evidence="1" id="KW-0812">Transmembrane</keyword>